<evidence type="ECO:0000259" key="3">
    <source>
        <dbReference type="PROSITE" id="PS51186"/>
    </source>
</evidence>
<dbReference type="RefSeq" id="WP_091188227.1">
    <property type="nucleotide sequence ID" value="NZ_FOMT01000004.1"/>
</dbReference>
<reference evidence="5" key="1">
    <citation type="submission" date="2016-10" db="EMBL/GenBank/DDBJ databases">
        <authorList>
            <person name="Varghese N."/>
            <person name="Submissions S."/>
        </authorList>
    </citation>
    <scope>NUCLEOTIDE SEQUENCE [LARGE SCALE GENOMIC DNA]</scope>
    <source>
        <strain evidence="5">CGMCC 1.10784</strain>
    </source>
</reference>
<dbReference type="SUPFAM" id="SSF55729">
    <property type="entry name" value="Acyl-CoA N-acyltransferases (Nat)"/>
    <property type="match status" value="1"/>
</dbReference>
<dbReference type="Gene3D" id="3.40.630.30">
    <property type="match status" value="1"/>
</dbReference>
<keyword evidence="1" id="KW-0808">Transferase</keyword>
<dbReference type="Pfam" id="PF00583">
    <property type="entry name" value="Acetyltransf_1"/>
    <property type="match status" value="1"/>
</dbReference>
<dbReference type="GO" id="GO:0016747">
    <property type="term" value="F:acyltransferase activity, transferring groups other than amino-acyl groups"/>
    <property type="evidence" value="ECO:0007669"/>
    <property type="project" value="InterPro"/>
</dbReference>
<dbReference type="CDD" id="cd04301">
    <property type="entry name" value="NAT_SF"/>
    <property type="match status" value="1"/>
</dbReference>
<dbReference type="AlphaFoldDB" id="A0A1I2DAA6"/>
<name>A0A1I2DAA6_9BACL</name>
<feature type="domain" description="N-acetyltransferase" evidence="3">
    <location>
        <begin position="4"/>
        <end position="149"/>
    </location>
</feature>
<organism evidence="4 5">
    <name type="scientific">Paenibacillus catalpae</name>
    <dbReference type="NCBI Taxonomy" id="1045775"/>
    <lineage>
        <taxon>Bacteria</taxon>
        <taxon>Bacillati</taxon>
        <taxon>Bacillota</taxon>
        <taxon>Bacilli</taxon>
        <taxon>Bacillales</taxon>
        <taxon>Paenibacillaceae</taxon>
        <taxon>Paenibacillus</taxon>
    </lineage>
</organism>
<evidence type="ECO:0000256" key="1">
    <source>
        <dbReference type="ARBA" id="ARBA00022679"/>
    </source>
</evidence>
<dbReference type="EMBL" id="FOMT01000004">
    <property type="protein sequence ID" value="SFE77419.1"/>
    <property type="molecule type" value="Genomic_DNA"/>
</dbReference>
<dbReference type="OrthoDB" id="9789603at2"/>
<keyword evidence="2" id="KW-0012">Acyltransferase</keyword>
<accession>A0A1I2DAA6</accession>
<dbReference type="InterPro" id="IPR000182">
    <property type="entry name" value="GNAT_dom"/>
</dbReference>
<proteinExistence type="predicted"/>
<dbReference type="STRING" id="1045775.SAMN05216378_4029"/>
<protein>
    <submittedName>
        <fullName evidence="4">Phosphoglycolate phosphatase</fullName>
    </submittedName>
</protein>
<evidence type="ECO:0000313" key="5">
    <source>
        <dbReference type="Proteomes" id="UP000198855"/>
    </source>
</evidence>
<dbReference type="PANTHER" id="PTHR43877">
    <property type="entry name" value="AMINOALKYLPHOSPHONATE N-ACETYLTRANSFERASE-RELATED-RELATED"/>
    <property type="match status" value="1"/>
</dbReference>
<keyword evidence="5" id="KW-1185">Reference proteome</keyword>
<gene>
    <name evidence="4" type="ORF">SAMN05216378_4029</name>
</gene>
<dbReference type="PROSITE" id="PS51186">
    <property type="entry name" value="GNAT"/>
    <property type="match status" value="1"/>
</dbReference>
<dbReference type="Proteomes" id="UP000198855">
    <property type="component" value="Unassembled WGS sequence"/>
</dbReference>
<evidence type="ECO:0000313" key="4">
    <source>
        <dbReference type="EMBL" id="SFE77419.1"/>
    </source>
</evidence>
<evidence type="ECO:0000256" key="2">
    <source>
        <dbReference type="ARBA" id="ARBA00023315"/>
    </source>
</evidence>
<dbReference type="InterPro" id="IPR050832">
    <property type="entry name" value="Bact_Acetyltransf"/>
</dbReference>
<sequence length="149" mass="16866">MSTIVIREAELQDLQDLAKLFEELMEVPSNLEAMSRQLKRVTEDEHYFLAGACDGDKVIGTAMGIECCDLVGDCHPFLVVENVVVSPDYRGQGVGKMLMRRLEQFAEERGCSYIIFVSSGYREKAHQFYRALGYSSDNQGFKKKLRELG</sequence>
<dbReference type="InterPro" id="IPR016181">
    <property type="entry name" value="Acyl_CoA_acyltransferase"/>
</dbReference>